<dbReference type="FunFam" id="1.20.1110.10:FF:000023">
    <property type="entry name" value="Cation-transporting ATPase"/>
    <property type="match status" value="1"/>
</dbReference>
<keyword evidence="7 13" id="KW-0067">ATP-binding</keyword>
<dbReference type="InterPro" id="IPR023214">
    <property type="entry name" value="HAD_sf"/>
</dbReference>
<evidence type="ECO:0000256" key="3">
    <source>
        <dbReference type="ARBA" id="ARBA00022553"/>
    </source>
</evidence>
<comment type="similarity">
    <text evidence="2 13">Belongs to the cation transport ATPase (P-type) (TC 3.A.3) family. Type V subfamily.</text>
</comment>
<keyword evidence="6 13" id="KW-0547">Nucleotide-binding</keyword>
<dbReference type="GO" id="GO:0140358">
    <property type="term" value="F:P-type transmembrane transporter activity"/>
    <property type="evidence" value="ECO:0007669"/>
    <property type="project" value="InterPro"/>
</dbReference>
<feature type="compositionally biased region" description="Polar residues" evidence="14">
    <location>
        <begin position="61"/>
        <end position="73"/>
    </location>
</feature>
<dbReference type="SUPFAM" id="SSF81653">
    <property type="entry name" value="Calcium ATPase, transduction domain A"/>
    <property type="match status" value="1"/>
</dbReference>
<dbReference type="InterPro" id="IPR047819">
    <property type="entry name" value="P5A-ATPase_N"/>
</dbReference>
<dbReference type="SFLD" id="SFLDF00027">
    <property type="entry name" value="p-type_atpase"/>
    <property type="match status" value="1"/>
</dbReference>
<keyword evidence="10 13" id="KW-1133">Transmembrane helix</keyword>
<dbReference type="GO" id="GO:0016020">
    <property type="term" value="C:membrane"/>
    <property type="evidence" value="ECO:0007669"/>
    <property type="project" value="UniProtKB-SubCell"/>
</dbReference>
<reference evidence="18 19" key="1">
    <citation type="journal article" date="2018" name="Mol. Biol. Evol.">
        <title>Broad Genomic Sampling Reveals a Smut Pathogenic Ancestry of the Fungal Clade Ustilaginomycotina.</title>
        <authorList>
            <person name="Kijpornyongpan T."/>
            <person name="Mondo S.J."/>
            <person name="Barry K."/>
            <person name="Sandor L."/>
            <person name="Lee J."/>
            <person name="Lipzen A."/>
            <person name="Pangilinan J."/>
            <person name="LaButti K."/>
            <person name="Hainaut M."/>
            <person name="Henrissat B."/>
            <person name="Grigoriev I.V."/>
            <person name="Spatafora J.W."/>
            <person name="Aime M.C."/>
        </authorList>
    </citation>
    <scope>NUCLEOTIDE SEQUENCE [LARGE SCALE GENOMIC DNA]</scope>
    <source>
        <strain evidence="18 19">MCA 4198</strain>
    </source>
</reference>
<dbReference type="EC" id="7.2.2.-" evidence="13"/>
<proteinExistence type="inferred from homology"/>
<evidence type="ECO:0000256" key="10">
    <source>
        <dbReference type="ARBA" id="ARBA00022989"/>
    </source>
</evidence>
<keyword evidence="19" id="KW-1185">Reference proteome</keyword>
<dbReference type="Pfam" id="PF00690">
    <property type="entry name" value="Cation_ATPase_N"/>
    <property type="match status" value="1"/>
</dbReference>
<keyword evidence="8 13" id="KW-0460">Magnesium</keyword>
<dbReference type="GO" id="GO:0005524">
    <property type="term" value="F:ATP binding"/>
    <property type="evidence" value="ECO:0007669"/>
    <property type="project" value="UniProtKB-UniRule"/>
</dbReference>
<feature type="domain" description="P-type ATPase A" evidence="15">
    <location>
        <begin position="393"/>
        <end position="522"/>
    </location>
</feature>
<name>A0A316YQK7_9BASI</name>
<evidence type="ECO:0000256" key="2">
    <source>
        <dbReference type="ARBA" id="ARBA00006000"/>
    </source>
</evidence>
<evidence type="ECO:0000256" key="6">
    <source>
        <dbReference type="ARBA" id="ARBA00022741"/>
    </source>
</evidence>
<evidence type="ECO:0000256" key="7">
    <source>
        <dbReference type="ARBA" id="ARBA00022840"/>
    </source>
</evidence>
<feature type="transmembrane region" description="Helical" evidence="13">
    <location>
        <begin position="354"/>
        <end position="374"/>
    </location>
</feature>
<dbReference type="Gene3D" id="2.70.150.10">
    <property type="entry name" value="Calcium-transporting ATPase, cytoplasmic transduction domain A"/>
    <property type="match status" value="1"/>
</dbReference>
<dbReference type="GO" id="GO:0019829">
    <property type="term" value="F:ATPase-coupled monoatomic cation transmembrane transporter activity"/>
    <property type="evidence" value="ECO:0007669"/>
    <property type="project" value="UniProtKB-UniRule"/>
</dbReference>
<feature type="region of interest" description="Disordered" evidence="14">
    <location>
        <begin position="905"/>
        <end position="931"/>
    </location>
</feature>
<evidence type="ECO:0000313" key="19">
    <source>
        <dbReference type="Proteomes" id="UP000245768"/>
    </source>
</evidence>
<gene>
    <name evidence="18" type="ORF">FA10DRAFT_241963</name>
</gene>
<dbReference type="InterPro" id="IPR008250">
    <property type="entry name" value="ATPase_P-typ_transduc_dom_A_sf"/>
</dbReference>
<feature type="transmembrane region" description="Helical" evidence="13">
    <location>
        <begin position="1270"/>
        <end position="1300"/>
    </location>
</feature>
<feature type="transmembrane region" description="Helical" evidence="13">
    <location>
        <begin position="1155"/>
        <end position="1176"/>
    </location>
</feature>
<dbReference type="SFLD" id="SFLDG00002">
    <property type="entry name" value="C1.7:_P-type_atpase_like"/>
    <property type="match status" value="1"/>
</dbReference>
<feature type="compositionally biased region" description="Basic and acidic residues" evidence="14">
    <location>
        <begin position="33"/>
        <end position="45"/>
    </location>
</feature>
<evidence type="ECO:0000256" key="8">
    <source>
        <dbReference type="ARBA" id="ARBA00022842"/>
    </source>
</evidence>
<dbReference type="SUPFAM" id="SSF81660">
    <property type="entry name" value="Metal cation-transporting ATPase, ATP-binding domain N"/>
    <property type="match status" value="1"/>
</dbReference>
<dbReference type="EMBL" id="KZ819636">
    <property type="protein sequence ID" value="PWN90958.1"/>
    <property type="molecule type" value="Genomic_DNA"/>
</dbReference>
<evidence type="ECO:0000256" key="9">
    <source>
        <dbReference type="ARBA" id="ARBA00022967"/>
    </source>
</evidence>
<dbReference type="PRINTS" id="PR00119">
    <property type="entry name" value="CATATPASE"/>
</dbReference>
<evidence type="ECO:0000259" key="15">
    <source>
        <dbReference type="Pfam" id="PF00122"/>
    </source>
</evidence>
<keyword evidence="11 13" id="KW-0472">Membrane</keyword>
<evidence type="ECO:0000256" key="12">
    <source>
        <dbReference type="ARBA" id="ARBA00049360"/>
    </source>
</evidence>
<feature type="transmembrane region" description="Helical" evidence="13">
    <location>
        <begin position="1081"/>
        <end position="1104"/>
    </location>
</feature>
<evidence type="ECO:0000259" key="17">
    <source>
        <dbReference type="Pfam" id="PF12409"/>
    </source>
</evidence>
<organism evidence="18 19">
    <name type="scientific">Acaromyces ingoldii</name>
    <dbReference type="NCBI Taxonomy" id="215250"/>
    <lineage>
        <taxon>Eukaryota</taxon>
        <taxon>Fungi</taxon>
        <taxon>Dikarya</taxon>
        <taxon>Basidiomycota</taxon>
        <taxon>Ustilaginomycotina</taxon>
        <taxon>Exobasidiomycetes</taxon>
        <taxon>Exobasidiales</taxon>
        <taxon>Cryptobasidiaceae</taxon>
        <taxon>Acaromyces</taxon>
    </lineage>
</organism>
<dbReference type="Pfam" id="PF00122">
    <property type="entry name" value="E1-E2_ATPase"/>
    <property type="match status" value="1"/>
</dbReference>
<dbReference type="InterPro" id="IPR023298">
    <property type="entry name" value="ATPase_P-typ_TM_dom_sf"/>
</dbReference>
<dbReference type="SFLD" id="SFLDS00003">
    <property type="entry name" value="Haloacid_Dehalogenase"/>
    <property type="match status" value="1"/>
</dbReference>
<dbReference type="InterPro" id="IPR044492">
    <property type="entry name" value="P_typ_ATPase_HD_dom"/>
</dbReference>
<evidence type="ECO:0000256" key="4">
    <source>
        <dbReference type="ARBA" id="ARBA00022692"/>
    </source>
</evidence>
<dbReference type="InterPro" id="IPR036412">
    <property type="entry name" value="HAD-like_sf"/>
</dbReference>
<keyword evidence="9 13" id="KW-1278">Translocase</keyword>
<dbReference type="PANTHER" id="PTHR45630:SF8">
    <property type="entry name" value="CATION-TRANSPORTING ATPASE"/>
    <property type="match status" value="1"/>
</dbReference>
<dbReference type="GO" id="GO:0006874">
    <property type="term" value="P:intracellular calcium ion homeostasis"/>
    <property type="evidence" value="ECO:0007669"/>
    <property type="project" value="TreeGrafter"/>
</dbReference>
<dbReference type="Proteomes" id="UP000245768">
    <property type="component" value="Unassembled WGS sequence"/>
</dbReference>
<comment type="catalytic activity">
    <reaction evidence="12 13">
        <text>ATP + H2O = ADP + phosphate + H(+)</text>
        <dbReference type="Rhea" id="RHEA:13065"/>
        <dbReference type="ChEBI" id="CHEBI:15377"/>
        <dbReference type="ChEBI" id="CHEBI:15378"/>
        <dbReference type="ChEBI" id="CHEBI:30616"/>
        <dbReference type="ChEBI" id="CHEBI:43474"/>
        <dbReference type="ChEBI" id="CHEBI:456216"/>
    </reaction>
</comment>
<evidence type="ECO:0000259" key="16">
    <source>
        <dbReference type="Pfam" id="PF00690"/>
    </source>
</evidence>
<dbReference type="SUPFAM" id="SSF81665">
    <property type="entry name" value="Calcium ATPase, transmembrane domain M"/>
    <property type="match status" value="1"/>
</dbReference>
<dbReference type="InterPro" id="IPR023299">
    <property type="entry name" value="ATPase_P-typ_cyto_dom_N"/>
</dbReference>
<dbReference type="OrthoDB" id="48943at2759"/>
<protein>
    <recommendedName>
        <fullName evidence="13">Cation-transporting ATPase</fullName>
        <ecNumber evidence="13">7.2.2.-</ecNumber>
    </recommendedName>
</protein>
<feature type="domain" description="Cation-transporting P-type ATPase N-terminal" evidence="16">
    <location>
        <begin position="283"/>
        <end position="349"/>
    </location>
</feature>
<evidence type="ECO:0000256" key="1">
    <source>
        <dbReference type="ARBA" id="ARBA00004141"/>
    </source>
</evidence>
<keyword evidence="5 13" id="KW-0479">Metal-binding</keyword>
<feature type="transmembrane region" description="Helical" evidence="13">
    <location>
        <begin position="150"/>
        <end position="170"/>
    </location>
</feature>
<dbReference type="InterPro" id="IPR004014">
    <property type="entry name" value="ATPase_P-typ_cation-transptr_N"/>
</dbReference>
<feature type="transmembrane region" description="Helical" evidence="13">
    <location>
        <begin position="536"/>
        <end position="563"/>
    </location>
</feature>
<dbReference type="FunFam" id="3.40.50.1000:FF:000068">
    <property type="entry name" value="Cation-transporting ATPase"/>
    <property type="match status" value="1"/>
</dbReference>
<comment type="subcellular location">
    <subcellularLocation>
        <location evidence="1 13">Membrane</location>
        <topology evidence="1 13">Multi-pass membrane protein</topology>
    </subcellularLocation>
</comment>
<dbReference type="NCBIfam" id="TIGR01494">
    <property type="entry name" value="ATPase_P-type"/>
    <property type="match status" value="2"/>
</dbReference>
<dbReference type="NCBIfam" id="TIGR01657">
    <property type="entry name" value="P-ATPase-V"/>
    <property type="match status" value="1"/>
</dbReference>
<keyword evidence="3" id="KW-0597">Phosphoprotein</keyword>
<feature type="region of interest" description="Disordered" evidence="14">
    <location>
        <begin position="1"/>
        <end position="73"/>
    </location>
</feature>
<dbReference type="SUPFAM" id="SSF56784">
    <property type="entry name" value="HAD-like"/>
    <property type="match status" value="1"/>
</dbReference>
<dbReference type="RefSeq" id="XP_025378156.1">
    <property type="nucleotide sequence ID" value="XM_025519266.1"/>
</dbReference>
<dbReference type="Pfam" id="PF12409">
    <property type="entry name" value="P5-ATPase"/>
    <property type="match status" value="1"/>
</dbReference>
<feature type="transmembrane region" description="Helical" evidence="13">
    <location>
        <begin position="1201"/>
        <end position="1219"/>
    </location>
</feature>
<dbReference type="STRING" id="215250.A0A316YQK7"/>
<feature type="transmembrane region" description="Helical" evidence="13">
    <location>
        <begin position="1116"/>
        <end position="1135"/>
    </location>
</feature>
<feature type="domain" description="P5B-type ATPase N-terminal" evidence="17">
    <location>
        <begin position="134"/>
        <end position="271"/>
    </location>
</feature>
<dbReference type="GO" id="GO:0016887">
    <property type="term" value="F:ATP hydrolysis activity"/>
    <property type="evidence" value="ECO:0007669"/>
    <property type="project" value="InterPro"/>
</dbReference>
<dbReference type="GO" id="GO:0046872">
    <property type="term" value="F:metal ion binding"/>
    <property type="evidence" value="ECO:0007669"/>
    <property type="project" value="UniProtKB-UniRule"/>
</dbReference>
<evidence type="ECO:0000256" key="14">
    <source>
        <dbReference type="SAM" id="MobiDB-lite"/>
    </source>
</evidence>
<feature type="transmembrane region" description="Helical" evidence="13">
    <location>
        <begin position="1231"/>
        <end position="1250"/>
    </location>
</feature>
<dbReference type="Pfam" id="PF13246">
    <property type="entry name" value="Cation_ATPase"/>
    <property type="match status" value="1"/>
</dbReference>
<dbReference type="InterPro" id="IPR001757">
    <property type="entry name" value="P_typ_ATPase"/>
</dbReference>
<evidence type="ECO:0000256" key="5">
    <source>
        <dbReference type="ARBA" id="ARBA00022723"/>
    </source>
</evidence>
<dbReference type="InterPro" id="IPR059000">
    <property type="entry name" value="ATPase_P-type_domA"/>
</dbReference>
<accession>A0A316YQK7</accession>
<dbReference type="Gene3D" id="3.40.1110.10">
    <property type="entry name" value="Calcium-transporting ATPase, cytoplasmic domain N"/>
    <property type="match status" value="1"/>
</dbReference>
<feature type="transmembrane region" description="Helical" evidence="13">
    <location>
        <begin position="326"/>
        <end position="348"/>
    </location>
</feature>
<dbReference type="GeneID" id="37041182"/>
<sequence>MSNSHPVEPSPPDSKGTDRFVFLQSDNAPRTVVVEEKQRTVEAQHDGSSSYADGTAGGGSSSNQRSTMDEGSSSMAIEIDEKAELTAAAPKTPAMQTSSTPTATTKVDLYKAGAVDYNDDDDLTCQSLYLASDDLVVGLSLYHRSITRRVLWYLGCLLSAGILFIVAFWWPRIWLRWNCRPTSLESASLQKCKGQIWVAVKTRHEPLLLCLLETRKLAEEVAVDYLFPSSMLVPAANALDQPRPVDRSSYEEKAVSEVRVLDYRSITFVLHPCGRFLTQADWKDPAWAQLAQVDSKDIKGLSTDKEHALLHRFFGPNVIDVRGNSIFSILINEVLHPFYIFQIASVVLWCNDDYVPYAIVILVVSFIGITSATIETKRSLNRLRKMSRFCCDTRVLRQGSWRIVPSTDLVPGDIVDVAASAESGGQLEVLPCDVILLESDAIASEAMLTGESVPVVKTAMPRSLLTSSSSTGPNSRKAEKHTLFGGTKLIRARPASPTSPESKALVVRTGFHTAKGGLVRQMLFPKKFNFKFLKDAFMAIGCLFILAMMGVIASAVYFVHIGVDPEEIALRSLDVITIAVPPALPTAMSIAVTFALVRLKRKQIYCTSPQRINVAGMITACVFDKTGTLTEEGLAVLGVCAPLAEEDFAEPHRSHASLEEAVEQEQVQLSNDEGQRSCSIDDALATTHDLNLLEGSLLGEPLEAAMFKWTEADLSEEPVPLYLPDGSRALTVDAKPAHVSVVSKGARKLAICKKFDFSSALRRMSVIVKGSDQAQGATVYVKGAPEAIVGLYAQSSFPDKYDEVLNHFTHNGFRVLAFAGKTLEGGSWDEVKGMSRANAESNLRFLGLLVFENKLKEGSAETVRLLKQGNIIAKMCTGDAPLTAIAVAREAGLVDANGPVYMARISGAPSSSEKEKMQDEEGDSDGDGEKNAAAASQVEWVDIADEGATLDAYSLQPRLRTAGERKLALADVGLAVSGETYAYMVDHAAKETMDRLLVKGTVFARFSPEQKQDLIERLQALDYAVAMVGDGANDMGALRSADVGLSLSEAEASVAAPFTTKDIRNVDCLLREGRNAITTSLALFDFMMIYSLCEYFSVLLLYGAPFFSTSFTNADYLYIDIFLVFPFAIGMSFSCPAPVLSAKRVKGRLMSRRNLISLLSQFVLLVLAQTTTYLILHRQDFYKPPRFAPDDLDLQTMDNTILFKTSIFTYLFAATIWNWGPPHRRYLFQNYPLLLAIVVIASLNVYFVFATAGPFFDLFGFQDEIEAPRFLGIVFAVVVVQAILAFASEAYLVDIVSAWIRGPTRRVQRWYANSKGRAFSSDKAYRLVEASILVD</sequence>
<feature type="transmembrane region" description="Helical" evidence="13">
    <location>
        <begin position="575"/>
        <end position="597"/>
    </location>
</feature>
<dbReference type="Gene3D" id="3.40.50.1000">
    <property type="entry name" value="HAD superfamily/HAD-like"/>
    <property type="match status" value="1"/>
</dbReference>
<dbReference type="InParanoid" id="A0A316YQK7"/>
<dbReference type="InterPro" id="IPR006544">
    <property type="entry name" value="P-type_TPase_V"/>
</dbReference>
<evidence type="ECO:0000256" key="11">
    <source>
        <dbReference type="ARBA" id="ARBA00023136"/>
    </source>
</evidence>
<evidence type="ECO:0000256" key="13">
    <source>
        <dbReference type="RuleBase" id="RU362082"/>
    </source>
</evidence>
<keyword evidence="4 13" id="KW-0812">Transmembrane</keyword>
<dbReference type="PANTHER" id="PTHR45630">
    <property type="entry name" value="CATION-TRANSPORTING ATPASE-RELATED"/>
    <property type="match status" value="1"/>
</dbReference>
<evidence type="ECO:0000313" key="18">
    <source>
        <dbReference type="EMBL" id="PWN90958.1"/>
    </source>
</evidence>